<proteinExistence type="predicted"/>
<name>A0ABS9ELZ1_9BACT</name>
<reference evidence="2 3" key="1">
    <citation type="submission" date="2022-01" db="EMBL/GenBank/DDBJ databases">
        <title>Dethiosulfovibrio faecalis sp. nov., a novel proteolytic, non-sulfur-reducing bacterium isolated from a marine aquaculture solid waste bioreactor.</title>
        <authorList>
            <person name="Grabowski S."/>
            <person name="Apolinario E."/>
            <person name="Schneider N."/>
            <person name="Marshall C.W."/>
            <person name="Sowers K.R."/>
        </authorList>
    </citation>
    <scope>NUCLEOTIDE SEQUENCE [LARGE SCALE GENOMIC DNA]</scope>
    <source>
        <strain evidence="2 3">DSM 12537</strain>
    </source>
</reference>
<organism evidence="2 3">
    <name type="scientific">Dethiosulfovibrio marinus</name>
    <dbReference type="NCBI Taxonomy" id="133532"/>
    <lineage>
        <taxon>Bacteria</taxon>
        <taxon>Thermotogati</taxon>
        <taxon>Synergistota</taxon>
        <taxon>Synergistia</taxon>
        <taxon>Synergistales</taxon>
        <taxon>Dethiosulfovibrionaceae</taxon>
        <taxon>Dethiosulfovibrio</taxon>
    </lineage>
</organism>
<evidence type="ECO:0000313" key="3">
    <source>
        <dbReference type="Proteomes" id="UP001200430"/>
    </source>
</evidence>
<accession>A0ABS9ELZ1</accession>
<evidence type="ECO:0000259" key="1">
    <source>
        <dbReference type="Pfam" id="PF21814"/>
    </source>
</evidence>
<comment type="caution">
    <text evidence="2">The sequence shown here is derived from an EMBL/GenBank/DDBJ whole genome shotgun (WGS) entry which is preliminary data.</text>
</comment>
<dbReference type="Pfam" id="PF21814">
    <property type="entry name" value="DUF6883"/>
    <property type="match status" value="1"/>
</dbReference>
<feature type="domain" description="DUF6883" evidence="1">
    <location>
        <begin position="9"/>
        <end position="112"/>
    </location>
</feature>
<dbReference type="EMBL" id="JAKGUD010000004">
    <property type="protein sequence ID" value="MCF4142227.1"/>
    <property type="molecule type" value="Genomic_DNA"/>
</dbReference>
<evidence type="ECO:0000313" key="2">
    <source>
        <dbReference type="EMBL" id="MCF4142227.1"/>
    </source>
</evidence>
<dbReference type="RefSeq" id="WP_236098986.1">
    <property type="nucleotide sequence ID" value="NZ_JAKGUD010000004.1"/>
</dbReference>
<sequence length="115" mass="12824">MASLNNLTIEIPEAKIFRYALNEQHPSGKHKAFVFESVLGFNSSNGDKLIEKIKAAVLQNVDRLTEKGCTPDGSLRYELILEIEGENGRVAKVLTAWQKIGSTLRLVTTHVCKNR</sequence>
<protein>
    <recommendedName>
        <fullName evidence="1">DUF6883 domain-containing protein</fullName>
    </recommendedName>
</protein>
<dbReference type="Proteomes" id="UP001200430">
    <property type="component" value="Unassembled WGS sequence"/>
</dbReference>
<dbReference type="InterPro" id="IPR049250">
    <property type="entry name" value="DUF6883"/>
</dbReference>
<keyword evidence="3" id="KW-1185">Reference proteome</keyword>
<gene>
    <name evidence="2" type="ORF">L2W38_05325</name>
</gene>